<reference evidence="1 2" key="1">
    <citation type="submission" date="2016-11" db="EMBL/GenBank/DDBJ databases">
        <authorList>
            <person name="Jaros S."/>
            <person name="Januszkiewicz K."/>
            <person name="Wedrychowicz H."/>
        </authorList>
    </citation>
    <scope>NUCLEOTIDE SEQUENCE [LARGE SCALE GENOMIC DNA]</scope>
    <source>
        <strain evidence="1 2">CGMCC 1.12145</strain>
    </source>
</reference>
<gene>
    <name evidence="1" type="ORF">SAMN02927921_02893</name>
</gene>
<organism evidence="1 2">
    <name type="scientific">Sinomicrobium oceani</name>
    <dbReference type="NCBI Taxonomy" id="1150368"/>
    <lineage>
        <taxon>Bacteria</taxon>
        <taxon>Pseudomonadati</taxon>
        <taxon>Bacteroidota</taxon>
        <taxon>Flavobacteriia</taxon>
        <taxon>Flavobacteriales</taxon>
        <taxon>Flavobacteriaceae</taxon>
        <taxon>Sinomicrobium</taxon>
    </lineage>
</organism>
<name>A0A1K1QVD9_9FLAO</name>
<dbReference type="STRING" id="1150368.SAMN02927921_02893"/>
<dbReference type="EMBL" id="FPJE01000016">
    <property type="protein sequence ID" value="SFW63879.1"/>
    <property type="molecule type" value="Genomic_DNA"/>
</dbReference>
<evidence type="ECO:0000313" key="1">
    <source>
        <dbReference type="EMBL" id="SFW63879.1"/>
    </source>
</evidence>
<protein>
    <submittedName>
        <fullName evidence="1">Putative transposase of IS4/5 family</fullName>
    </submittedName>
</protein>
<dbReference type="AlphaFoldDB" id="A0A1K1QVD9"/>
<evidence type="ECO:0000313" key="2">
    <source>
        <dbReference type="Proteomes" id="UP000182248"/>
    </source>
</evidence>
<proteinExistence type="predicted"/>
<keyword evidence="2" id="KW-1185">Reference proteome</keyword>
<accession>A0A1K1QVD9</accession>
<dbReference type="Proteomes" id="UP000182248">
    <property type="component" value="Unassembled WGS sequence"/>
</dbReference>
<sequence>MCCETYNYQNQPFMYSVLDKDTIALEIVPYIPKTNRGFAPTVPLVEIVNAILYKLKTGVQWYQLPVKALFDSKVLSWQSVYYSRSTKCCRLCECLRLRSSLHIDDGQYVVLLSEGLPKTIFTGLNHVFCNLLLKGTKPCQKDIAYVTLPNHTLLP</sequence>